<dbReference type="InterPro" id="IPR020846">
    <property type="entry name" value="MFS_dom"/>
</dbReference>
<sequence>MYESASRLPRIVWLLVTARAFNRLGAFSMSFLTVLVSSEFDAGTATAGLVAAAFGLATIPSRLIGGRLADQIGRRSTIVLGLSGCALTQLGIAASGSLAAVTAWAILLGLAYELYEPPSQAMIADAVPSKLRVRAYSLLNAAMAVGGMGAGLLAAGLGRWDLRWLFVADAVTCAVCAVVVRAVLPADLPAQPPVTACATASAGSPWRDRALLAMLAFGTAYALVHMQVIMSLPLSLEQRGLRPADAGLLFTTAAVTALAAQPLLRLRRVAALSAPAALATGCLLLAAGLVGYAMAPDLPAYALATVVCGLGDLLIMGRVLAVVADLAPNGTTGRYLAVYGISWGIATVAAPALGTQILERAGVETLWAGMAGVCLALAALLAVRRTTGRRTAGLRPTGGSTQVMTGPAPAPAPARAAQSSPTEQ</sequence>
<evidence type="ECO:0000256" key="1">
    <source>
        <dbReference type="ARBA" id="ARBA00004651"/>
    </source>
</evidence>
<feature type="transmembrane region" description="Helical" evidence="8">
    <location>
        <begin position="136"/>
        <end position="158"/>
    </location>
</feature>
<evidence type="ECO:0000256" key="3">
    <source>
        <dbReference type="ARBA" id="ARBA00022475"/>
    </source>
</evidence>
<feature type="transmembrane region" description="Helical" evidence="8">
    <location>
        <begin position="301"/>
        <end position="324"/>
    </location>
</feature>
<reference evidence="10 11" key="1">
    <citation type="submission" date="2024-10" db="EMBL/GenBank/DDBJ databases">
        <title>The Natural Products Discovery Center: Release of the First 8490 Sequenced Strains for Exploring Actinobacteria Biosynthetic Diversity.</title>
        <authorList>
            <person name="Kalkreuter E."/>
            <person name="Kautsar S.A."/>
            <person name="Yang D."/>
            <person name="Bader C.D."/>
            <person name="Teijaro C.N."/>
            <person name="Fluegel L."/>
            <person name="Davis C.M."/>
            <person name="Simpson J.R."/>
            <person name="Lauterbach L."/>
            <person name="Steele A.D."/>
            <person name="Gui C."/>
            <person name="Meng S."/>
            <person name="Li G."/>
            <person name="Viehrig K."/>
            <person name="Ye F."/>
            <person name="Su P."/>
            <person name="Kiefer A.F."/>
            <person name="Nichols A."/>
            <person name="Cepeda A.J."/>
            <person name="Yan W."/>
            <person name="Fan B."/>
            <person name="Jiang Y."/>
            <person name="Adhikari A."/>
            <person name="Zheng C.-J."/>
            <person name="Schuster L."/>
            <person name="Cowan T.M."/>
            <person name="Smanski M.J."/>
            <person name="Chevrette M.G."/>
            <person name="De Carvalho L.P.S."/>
            <person name="Shen B."/>
        </authorList>
    </citation>
    <scope>NUCLEOTIDE SEQUENCE [LARGE SCALE GENOMIC DNA]</scope>
    <source>
        <strain evidence="10 11">NPDC017990</strain>
    </source>
</reference>
<feature type="domain" description="Major facilitator superfamily (MFS) profile" evidence="9">
    <location>
        <begin position="11"/>
        <end position="386"/>
    </location>
</feature>
<dbReference type="PROSITE" id="PS50850">
    <property type="entry name" value="MFS"/>
    <property type="match status" value="1"/>
</dbReference>
<keyword evidence="6 8" id="KW-0472">Membrane</keyword>
<keyword evidence="4 8" id="KW-0812">Transmembrane</keyword>
<evidence type="ECO:0000256" key="5">
    <source>
        <dbReference type="ARBA" id="ARBA00022989"/>
    </source>
</evidence>
<dbReference type="EMBL" id="JBIRGQ010000003">
    <property type="protein sequence ID" value="MFH8547298.1"/>
    <property type="molecule type" value="Genomic_DNA"/>
</dbReference>
<feature type="transmembrane region" description="Helical" evidence="8">
    <location>
        <begin position="336"/>
        <end position="354"/>
    </location>
</feature>
<dbReference type="InterPro" id="IPR036259">
    <property type="entry name" value="MFS_trans_sf"/>
</dbReference>
<feature type="transmembrane region" description="Helical" evidence="8">
    <location>
        <begin position="366"/>
        <end position="383"/>
    </location>
</feature>
<dbReference type="InterPro" id="IPR011701">
    <property type="entry name" value="MFS"/>
</dbReference>
<keyword evidence="11" id="KW-1185">Reference proteome</keyword>
<evidence type="ECO:0000256" key="4">
    <source>
        <dbReference type="ARBA" id="ARBA00022692"/>
    </source>
</evidence>
<feature type="region of interest" description="Disordered" evidence="7">
    <location>
        <begin position="391"/>
        <end position="424"/>
    </location>
</feature>
<dbReference type="Gene3D" id="1.20.1250.20">
    <property type="entry name" value="MFS general substrate transporter like domains"/>
    <property type="match status" value="1"/>
</dbReference>
<dbReference type="Proteomes" id="UP001610818">
    <property type="component" value="Unassembled WGS sequence"/>
</dbReference>
<evidence type="ECO:0000256" key="6">
    <source>
        <dbReference type="ARBA" id="ARBA00023136"/>
    </source>
</evidence>
<feature type="transmembrane region" description="Helical" evidence="8">
    <location>
        <begin position="76"/>
        <end position="92"/>
    </location>
</feature>
<evidence type="ECO:0000256" key="2">
    <source>
        <dbReference type="ARBA" id="ARBA00022448"/>
    </source>
</evidence>
<protein>
    <submittedName>
        <fullName evidence="10">MFS transporter</fullName>
    </submittedName>
</protein>
<keyword evidence="2" id="KW-0813">Transport</keyword>
<feature type="transmembrane region" description="Helical" evidence="8">
    <location>
        <begin position="12"/>
        <end position="36"/>
    </location>
</feature>
<evidence type="ECO:0000313" key="10">
    <source>
        <dbReference type="EMBL" id="MFH8547298.1"/>
    </source>
</evidence>
<keyword evidence="3" id="KW-1003">Cell membrane</keyword>
<comment type="subcellular location">
    <subcellularLocation>
        <location evidence="1">Cell membrane</location>
        <topology evidence="1">Multi-pass membrane protein</topology>
    </subcellularLocation>
</comment>
<feature type="transmembrane region" description="Helical" evidence="8">
    <location>
        <begin position="42"/>
        <end position="64"/>
    </location>
</feature>
<gene>
    <name evidence="10" type="ORF">ACH4F9_20050</name>
</gene>
<dbReference type="InterPro" id="IPR005829">
    <property type="entry name" value="Sugar_transporter_CS"/>
</dbReference>
<evidence type="ECO:0000256" key="8">
    <source>
        <dbReference type="SAM" id="Phobius"/>
    </source>
</evidence>
<feature type="transmembrane region" description="Helical" evidence="8">
    <location>
        <begin position="276"/>
        <end position="295"/>
    </location>
</feature>
<dbReference type="RefSeq" id="WP_397713301.1">
    <property type="nucleotide sequence ID" value="NZ_JBIRGN010000003.1"/>
</dbReference>
<dbReference type="PROSITE" id="PS00216">
    <property type="entry name" value="SUGAR_TRANSPORT_1"/>
    <property type="match status" value="1"/>
</dbReference>
<dbReference type="SUPFAM" id="SSF103473">
    <property type="entry name" value="MFS general substrate transporter"/>
    <property type="match status" value="1"/>
</dbReference>
<dbReference type="PANTHER" id="PTHR23517:SF2">
    <property type="entry name" value="MULTIDRUG RESISTANCE PROTEIN MDTH"/>
    <property type="match status" value="1"/>
</dbReference>
<organism evidence="10 11">
    <name type="scientific">Streptomyces longisporoflavus</name>
    <dbReference type="NCBI Taxonomy" id="28044"/>
    <lineage>
        <taxon>Bacteria</taxon>
        <taxon>Bacillati</taxon>
        <taxon>Actinomycetota</taxon>
        <taxon>Actinomycetes</taxon>
        <taxon>Kitasatosporales</taxon>
        <taxon>Streptomycetaceae</taxon>
        <taxon>Streptomyces</taxon>
    </lineage>
</organism>
<name>A0ABW7QQN6_9ACTN</name>
<evidence type="ECO:0000259" key="9">
    <source>
        <dbReference type="PROSITE" id="PS50850"/>
    </source>
</evidence>
<evidence type="ECO:0000256" key="7">
    <source>
        <dbReference type="SAM" id="MobiDB-lite"/>
    </source>
</evidence>
<proteinExistence type="predicted"/>
<comment type="caution">
    <text evidence="10">The sequence shown here is derived from an EMBL/GenBank/DDBJ whole genome shotgun (WGS) entry which is preliminary data.</text>
</comment>
<dbReference type="InterPro" id="IPR050171">
    <property type="entry name" value="MFS_Transporters"/>
</dbReference>
<evidence type="ECO:0000313" key="11">
    <source>
        <dbReference type="Proteomes" id="UP001610818"/>
    </source>
</evidence>
<feature type="transmembrane region" description="Helical" evidence="8">
    <location>
        <begin position="164"/>
        <end position="184"/>
    </location>
</feature>
<feature type="transmembrane region" description="Helical" evidence="8">
    <location>
        <begin position="211"/>
        <end position="234"/>
    </location>
</feature>
<dbReference type="Pfam" id="PF07690">
    <property type="entry name" value="MFS_1"/>
    <property type="match status" value="1"/>
</dbReference>
<keyword evidence="5 8" id="KW-1133">Transmembrane helix</keyword>
<accession>A0ABW7QQN6</accession>
<dbReference type="PANTHER" id="PTHR23517">
    <property type="entry name" value="RESISTANCE PROTEIN MDTM, PUTATIVE-RELATED-RELATED"/>
    <property type="match status" value="1"/>
</dbReference>